<dbReference type="InterPro" id="IPR003673">
    <property type="entry name" value="CoA-Trfase_fam_III"/>
</dbReference>
<dbReference type="InterPro" id="IPR001279">
    <property type="entry name" value="Metallo-B-lactamas"/>
</dbReference>
<comment type="similarity">
    <text evidence="1">Belongs to the CoA-transferase III family.</text>
</comment>
<feature type="region of interest" description="Disordered" evidence="3">
    <location>
        <begin position="507"/>
        <end position="530"/>
    </location>
</feature>
<evidence type="ECO:0000256" key="1">
    <source>
        <dbReference type="ARBA" id="ARBA00008383"/>
    </source>
</evidence>
<dbReference type="SUPFAM" id="SSF56281">
    <property type="entry name" value="Metallo-hydrolase/oxidoreductase"/>
    <property type="match status" value="1"/>
</dbReference>
<dbReference type="InterPro" id="IPR036866">
    <property type="entry name" value="RibonucZ/Hydroxyglut_hydro"/>
</dbReference>
<evidence type="ECO:0000256" key="3">
    <source>
        <dbReference type="SAM" id="MobiDB-lite"/>
    </source>
</evidence>
<dbReference type="GO" id="GO:0047369">
    <property type="term" value="F:succinate-hydroxymethylglutarate CoA-transferase activity"/>
    <property type="evidence" value="ECO:0007669"/>
    <property type="project" value="TreeGrafter"/>
</dbReference>
<dbReference type="PANTHER" id="PTHR48207">
    <property type="entry name" value="SUCCINATE--HYDROXYMETHYLGLUTARATE COA-TRANSFERASE"/>
    <property type="match status" value="1"/>
</dbReference>
<feature type="domain" description="Metallo-beta-lactamase" evidence="4">
    <location>
        <begin position="754"/>
        <end position="923"/>
    </location>
</feature>
<dbReference type="InterPro" id="IPR050483">
    <property type="entry name" value="CoA-transferase_III_domain"/>
</dbReference>
<dbReference type="Pfam" id="PF02515">
    <property type="entry name" value="CoA_transf_3"/>
    <property type="match status" value="1"/>
</dbReference>
<dbReference type="CDD" id="cd07711">
    <property type="entry name" value="MBLAC1-like_MBL-fold"/>
    <property type="match status" value="1"/>
</dbReference>
<evidence type="ECO:0000313" key="6">
    <source>
        <dbReference type="Proteomes" id="UP001175271"/>
    </source>
</evidence>
<dbReference type="Gene3D" id="3.60.15.10">
    <property type="entry name" value="Ribonuclease Z/Hydroxyacylglutathione hydrolase-like"/>
    <property type="match status" value="1"/>
</dbReference>
<dbReference type="InterPro" id="IPR044855">
    <property type="entry name" value="CoA-Trfase_III_dom3_sf"/>
</dbReference>
<dbReference type="Proteomes" id="UP001175271">
    <property type="component" value="Unassembled WGS sequence"/>
</dbReference>
<dbReference type="Pfam" id="PF00753">
    <property type="entry name" value="Lactamase_B"/>
    <property type="match status" value="1"/>
</dbReference>
<dbReference type="GO" id="GO:0005739">
    <property type="term" value="C:mitochondrion"/>
    <property type="evidence" value="ECO:0007669"/>
    <property type="project" value="TreeGrafter"/>
</dbReference>
<organism evidence="5 6">
    <name type="scientific">Steinernema hermaphroditum</name>
    <dbReference type="NCBI Taxonomy" id="289476"/>
    <lineage>
        <taxon>Eukaryota</taxon>
        <taxon>Metazoa</taxon>
        <taxon>Ecdysozoa</taxon>
        <taxon>Nematoda</taxon>
        <taxon>Chromadorea</taxon>
        <taxon>Rhabditida</taxon>
        <taxon>Tylenchina</taxon>
        <taxon>Panagrolaimomorpha</taxon>
        <taxon>Strongyloidoidea</taxon>
        <taxon>Steinernematidae</taxon>
        <taxon>Steinernema</taxon>
    </lineage>
</organism>
<feature type="compositionally biased region" description="Basic residues" evidence="3">
    <location>
        <begin position="517"/>
        <end position="527"/>
    </location>
</feature>
<sequence>MLSKSVSSPLSGIRIADFTRILAGPYATQILGDLGAEVWKIERPGTGDDVRNWVPPQINDQSCYYLCLNRNKKSLAIDLQHPDGQKIARALALKSDVLMENFKTGGLKKLGLGYEELSKENERLIYCSITGWGATGPFAKHAGYDVIAEAVGGFMAVTGPKDGEPCKAGVAVTDMMTGLYAHGAILAALLQRIQTGKGQKIDCNLLSTQITALMNIGSNYLNAGLEGRRWGTEHESIIPYQAFATKDGRHYVVGAGNDAAFAKLVKLMDLEHLTENEKFQGNASRVKNREELLQIIQERFLEEELKYWERCLDDPGLPSGPVNTLAEAYNHPQVEHLGLVQKVEHPQYGQVTLTAPPVEFSEAENRIRSAPPLLGEHTKEVLQRELGFSDAKLDQLKHDRSLTVGCIIDRMHGALVLCCFLVLFTRTRAANPLEDEMLANLALLEDFELKQLRDFVRGKGRGFVSKIPFDAFGNPQDEDDMNPGDPDVVNIGQQMNMMPSLIVPSIIYPSSTTTRRPPPKPKKKKDKQKFTKEDFKELAHLFQNYYDDSHNNDRNADDPTDFHHDQKGIEQVANVANKGCTSLRPSEASSRHHNGGTVVEGFCSQGGTAVPDDPTREHHSSRVVRKLNIIGGKIKLAGGGGSWQFVAPQAAEEKPIVPVNAFMPAATLLPTLALPGPTTVAEDLDWEEKMRELSRQLSQLLGTIKKRKEKEGTLAKGVYEVVDAVTAPPPPKAQVVVLREGMAEQINFSQYNFVCTITLIEDEGRKIIVDTGLGTDINARTLFLTKLAQVGVLPPLVNYVVTTHGHADHSGNTNEFPDAVHFQGAVAHHKSKFNLSDLFEKESQQLTANVMLLKTPGHTAEDISVIVTNVENLGTVGVSGDLFMRAEDLDFPAMWKPLAWNEELQERSRRILLCRVDYIVPGHGKMFRVTPAMRKKMDCR</sequence>
<dbReference type="PANTHER" id="PTHR48207:SF3">
    <property type="entry name" value="SUCCINATE--HYDROXYMETHYLGLUTARATE COA-TRANSFERASE"/>
    <property type="match status" value="1"/>
</dbReference>
<dbReference type="EMBL" id="JAUCMV010000004">
    <property type="protein sequence ID" value="KAK0405947.1"/>
    <property type="molecule type" value="Genomic_DNA"/>
</dbReference>
<protein>
    <recommendedName>
        <fullName evidence="4">Metallo-beta-lactamase domain-containing protein</fullName>
    </recommendedName>
</protein>
<evidence type="ECO:0000313" key="5">
    <source>
        <dbReference type="EMBL" id="KAK0405947.1"/>
    </source>
</evidence>
<dbReference type="InterPro" id="IPR023606">
    <property type="entry name" value="CoA-Trfase_III_dom_1_sf"/>
</dbReference>
<proteinExistence type="inferred from homology"/>
<gene>
    <name evidence="5" type="ORF">QR680_018276</name>
</gene>
<dbReference type="SMART" id="SM00849">
    <property type="entry name" value="Lactamase_B"/>
    <property type="match status" value="1"/>
</dbReference>
<dbReference type="Gene3D" id="3.30.1540.10">
    <property type="entry name" value="formyl-coa transferase, domain 3"/>
    <property type="match status" value="1"/>
</dbReference>
<dbReference type="Gene3D" id="3.40.50.10540">
    <property type="entry name" value="Crotonobetainyl-coa:carnitine coa-transferase, domain 1"/>
    <property type="match status" value="1"/>
</dbReference>
<evidence type="ECO:0000259" key="4">
    <source>
        <dbReference type="SMART" id="SM00849"/>
    </source>
</evidence>
<reference evidence="5" key="1">
    <citation type="submission" date="2023-06" db="EMBL/GenBank/DDBJ databases">
        <title>Genomic analysis of the entomopathogenic nematode Steinernema hermaphroditum.</title>
        <authorList>
            <person name="Schwarz E.M."/>
            <person name="Heppert J.K."/>
            <person name="Baniya A."/>
            <person name="Schwartz H.T."/>
            <person name="Tan C.-H."/>
            <person name="Antoshechkin I."/>
            <person name="Sternberg P.W."/>
            <person name="Goodrich-Blair H."/>
            <person name="Dillman A.R."/>
        </authorList>
    </citation>
    <scope>NUCLEOTIDE SEQUENCE</scope>
    <source>
        <strain evidence="5">PS9179</strain>
        <tissue evidence="5">Whole animal</tissue>
    </source>
</reference>
<dbReference type="AlphaFoldDB" id="A0AA39LQH5"/>
<comment type="caution">
    <text evidence="5">The sequence shown here is derived from an EMBL/GenBank/DDBJ whole genome shotgun (WGS) entry which is preliminary data.</text>
</comment>
<name>A0AA39LQH5_9BILA</name>
<keyword evidence="6" id="KW-1185">Reference proteome</keyword>
<feature type="region of interest" description="Disordered" evidence="3">
    <location>
        <begin position="581"/>
        <end position="620"/>
    </location>
</feature>
<dbReference type="SUPFAM" id="SSF89796">
    <property type="entry name" value="CoA-transferase family III (CaiB/BaiF)"/>
    <property type="match status" value="1"/>
</dbReference>
<accession>A0AA39LQH5</accession>
<keyword evidence="2" id="KW-0808">Transferase</keyword>
<evidence type="ECO:0000256" key="2">
    <source>
        <dbReference type="ARBA" id="ARBA00022679"/>
    </source>
</evidence>